<accession>A0A916UFV6</accession>
<evidence type="ECO:0008006" key="5">
    <source>
        <dbReference type="Google" id="ProtNLM"/>
    </source>
</evidence>
<proteinExistence type="predicted"/>
<keyword evidence="2" id="KW-0812">Transmembrane</keyword>
<feature type="transmembrane region" description="Helical" evidence="2">
    <location>
        <begin position="79"/>
        <end position="103"/>
    </location>
</feature>
<dbReference type="EMBL" id="BMJH01000002">
    <property type="protein sequence ID" value="GGC69464.1"/>
    <property type="molecule type" value="Genomic_DNA"/>
</dbReference>
<keyword evidence="4" id="KW-1185">Reference proteome</keyword>
<dbReference type="RefSeq" id="WP_188674626.1">
    <property type="nucleotide sequence ID" value="NZ_BMJH01000002.1"/>
</dbReference>
<keyword evidence="2" id="KW-0472">Membrane</keyword>
<reference evidence="3" key="1">
    <citation type="journal article" date="2014" name="Int. J. Syst. Evol. Microbiol.">
        <title>Complete genome sequence of Corynebacterium casei LMG S-19264T (=DSM 44701T), isolated from a smear-ripened cheese.</title>
        <authorList>
            <consortium name="US DOE Joint Genome Institute (JGI-PGF)"/>
            <person name="Walter F."/>
            <person name="Albersmeier A."/>
            <person name="Kalinowski J."/>
            <person name="Ruckert C."/>
        </authorList>
    </citation>
    <scope>NUCLEOTIDE SEQUENCE</scope>
    <source>
        <strain evidence="3">CGMCC 1.15478</strain>
    </source>
</reference>
<protein>
    <recommendedName>
        <fullName evidence="5">DUF2567 domain-containing protein</fullName>
    </recommendedName>
</protein>
<evidence type="ECO:0000313" key="4">
    <source>
        <dbReference type="Proteomes" id="UP000641514"/>
    </source>
</evidence>
<feature type="transmembrane region" description="Helical" evidence="2">
    <location>
        <begin position="123"/>
        <end position="146"/>
    </location>
</feature>
<feature type="region of interest" description="Disordered" evidence="1">
    <location>
        <begin position="157"/>
        <end position="183"/>
    </location>
</feature>
<name>A0A916UFV6_9ACTN</name>
<dbReference type="Proteomes" id="UP000641514">
    <property type="component" value="Unassembled WGS sequence"/>
</dbReference>
<gene>
    <name evidence="3" type="ORF">GCM10011410_22850</name>
</gene>
<dbReference type="AlphaFoldDB" id="A0A916UFV6"/>
<dbReference type="InterPro" id="IPR021213">
    <property type="entry name" value="DUF2567"/>
</dbReference>
<evidence type="ECO:0000256" key="1">
    <source>
        <dbReference type="SAM" id="MobiDB-lite"/>
    </source>
</evidence>
<reference evidence="3" key="2">
    <citation type="submission" date="2020-09" db="EMBL/GenBank/DDBJ databases">
        <authorList>
            <person name="Sun Q."/>
            <person name="Zhou Y."/>
        </authorList>
    </citation>
    <scope>NUCLEOTIDE SEQUENCE</scope>
    <source>
        <strain evidence="3">CGMCC 1.15478</strain>
    </source>
</reference>
<keyword evidence="2" id="KW-1133">Transmembrane helix</keyword>
<dbReference type="Pfam" id="PF10821">
    <property type="entry name" value="DUF2567"/>
    <property type="match status" value="1"/>
</dbReference>
<feature type="transmembrane region" description="Helical" evidence="2">
    <location>
        <begin position="44"/>
        <end position="67"/>
    </location>
</feature>
<comment type="caution">
    <text evidence="3">The sequence shown here is derived from an EMBL/GenBank/DDBJ whole genome shotgun (WGS) entry which is preliminary data.</text>
</comment>
<evidence type="ECO:0000313" key="3">
    <source>
        <dbReference type="EMBL" id="GGC69464.1"/>
    </source>
</evidence>
<sequence length="183" mass="19165">MLLILLLGAVVGLFAGAGWSLWAPSVPTLVTEQGQATMPGDSTLYFDSVAYFFVVSVIAGVVLGIAVWRMSAQRGPRAVVMLTASAGLGAWIAAQFGTFLVGFRAENAIVDDDIAIISLAPEMSLWNVLIVLPMVAVFVYFVAAGVSADPDLGVRRNAGASDERGSSDAAPNPLADEVPRIRL</sequence>
<organism evidence="3 4">
    <name type="scientific">Hoyosella rhizosphaerae</name>
    <dbReference type="NCBI Taxonomy" id="1755582"/>
    <lineage>
        <taxon>Bacteria</taxon>
        <taxon>Bacillati</taxon>
        <taxon>Actinomycetota</taxon>
        <taxon>Actinomycetes</taxon>
        <taxon>Mycobacteriales</taxon>
        <taxon>Hoyosellaceae</taxon>
        <taxon>Hoyosella</taxon>
    </lineage>
</organism>
<evidence type="ECO:0000256" key="2">
    <source>
        <dbReference type="SAM" id="Phobius"/>
    </source>
</evidence>